<proteinExistence type="predicted"/>
<evidence type="ECO:0000313" key="3">
    <source>
        <dbReference type="Proteomes" id="UP001318040"/>
    </source>
</evidence>
<protein>
    <submittedName>
        <fullName evidence="4">Uncharacterized protein LOC116937827</fullName>
    </submittedName>
</protein>
<reference evidence="4" key="1">
    <citation type="submission" date="2025-08" db="UniProtKB">
        <authorList>
            <consortium name="RefSeq"/>
        </authorList>
    </citation>
    <scope>IDENTIFICATION</scope>
    <source>
        <tissue evidence="4">Sperm</tissue>
    </source>
</reference>
<dbReference type="PANTHER" id="PTHR15446">
    <property type="entry name" value="UROPLAKIN III"/>
    <property type="match status" value="1"/>
</dbReference>
<accession>A0AAJ7SKL8</accession>
<feature type="region of interest" description="Disordered" evidence="1">
    <location>
        <begin position="396"/>
        <end position="428"/>
    </location>
</feature>
<evidence type="ECO:0000256" key="1">
    <source>
        <dbReference type="SAM" id="MobiDB-lite"/>
    </source>
</evidence>
<feature type="transmembrane region" description="Helical" evidence="2">
    <location>
        <begin position="531"/>
        <end position="556"/>
    </location>
</feature>
<gene>
    <name evidence="4" type="primary">LOC116937827</name>
</gene>
<feature type="region of interest" description="Disordered" evidence="1">
    <location>
        <begin position="224"/>
        <end position="258"/>
    </location>
</feature>
<dbReference type="AlphaFoldDB" id="A0AAJ7SKL8"/>
<dbReference type="Proteomes" id="UP001318040">
    <property type="component" value="Unplaced"/>
</dbReference>
<organism evidence="3 4">
    <name type="scientific">Petromyzon marinus</name>
    <name type="common">Sea lamprey</name>
    <dbReference type="NCBI Taxonomy" id="7757"/>
    <lineage>
        <taxon>Eukaryota</taxon>
        <taxon>Metazoa</taxon>
        <taxon>Chordata</taxon>
        <taxon>Craniata</taxon>
        <taxon>Vertebrata</taxon>
        <taxon>Cyclostomata</taxon>
        <taxon>Hyperoartia</taxon>
        <taxon>Petromyzontiformes</taxon>
        <taxon>Petromyzontidae</taxon>
        <taxon>Petromyzon</taxon>
    </lineage>
</organism>
<feature type="compositionally biased region" description="Low complexity" evidence="1">
    <location>
        <begin position="409"/>
        <end position="428"/>
    </location>
</feature>
<keyword evidence="2" id="KW-1133">Transmembrane helix</keyword>
<keyword evidence="2" id="KW-0472">Membrane</keyword>
<keyword evidence="3" id="KW-1185">Reference proteome</keyword>
<evidence type="ECO:0000313" key="4">
    <source>
        <dbReference type="RefSeq" id="XP_032800834.1"/>
    </source>
</evidence>
<dbReference type="GO" id="GO:0016020">
    <property type="term" value="C:membrane"/>
    <property type="evidence" value="ECO:0007669"/>
    <property type="project" value="TreeGrafter"/>
</dbReference>
<dbReference type="InterPro" id="IPR024831">
    <property type="entry name" value="Uroplakin-3"/>
</dbReference>
<name>A0AAJ7SKL8_PETMA</name>
<keyword evidence="2" id="KW-0812">Transmembrane</keyword>
<evidence type="ECO:0000256" key="2">
    <source>
        <dbReference type="SAM" id="Phobius"/>
    </source>
</evidence>
<sequence length="558" mass="57545">MMLVTVMSPHASSSSSVEANATRIHLSMPVTQADASVYLAALSSRSLLLVLPRCVQLLLPKANGTGGYSLRVAVTSSSASIVPEPDISRPEVIPGYQMRVSNGSATNATYVVATLPLPSCVLRPEDWLLPVRASAVNGSREFPSGDVGVLASDVGGLTPEQIAAFTNLSRELGLGFDTVAAFFGQANATANLTAASRLAEVGERLRLTAEQVEALSTRAVGVGATAAAGERSPPPASRPERALAGSADGRQIARDWPTPQATRVAVSFSATTAAPVALATSGGSPPPPPPRLASTGAGVTASRAELLGNLTALLGDLQRLTATGDGNLTSERAVPLLGRTSAMLNSLGALRDGGGGVRDDAAAPGAAEDEELLRNGTAVLTRWFPVLVDFARSADRVPTVTDEPPPTRATGGEAAASPPGGSGSRPVAPLSDAVRLRWRAMVEPGQRAAAAQPGDLFRLGAEDCVKKLESNPGDVNCNPLLDPSAFYRVNLYVFLNDTAVAETGWSGPLQPHQKPSGMPASVPVFGGRSGGMVVITVILMVLLFLLLLVFIVSLVVKR</sequence>
<dbReference type="KEGG" id="pmrn:116937827"/>
<dbReference type="RefSeq" id="XP_032800834.1">
    <property type="nucleotide sequence ID" value="XM_032944943.1"/>
</dbReference>
<feature type="region of interest" description="Disordered" evidence="1">
    <location>
        <begin position="277"/>
        <end position="296"/>
    </location>
</feature>